<evidence type="ECO:0000313" key="1">
    <source>
        <dbReference type="Proteomes" id="UP000694923"/>
    </source>
</evidence>
<evidence type="ECO:0000313" key="2">
    <source>
        <dbReference type="RefSeq" id="XP_008563584.1"/>
    </source>
</evidence>
<reference evidence="2" key="1">
    <citation type="submission" date="2025-08" db="UniProtKB">
        <authorList>
            <consortium name="RefSeq"/>
        </authorList>
    </citation>
    <scope>IDENTIFICATION</scope>
</reference>
<accession>A0ABM0Q5E3</accession>
<proteinExistence type="predicted"/>
<sequence>LQKGSTLGNFSLHLNRILQEDLGMLTGLGLAPDGHSLILAKADMKLLHMKPGDDPSIIWNTYTNHPMMLYTHKEYGVFFLQPTEHGVLLTQKESGKFEVSLEFNLNLENPTRTLLSITQAKPESESSFLCASSDGMLWNLAKCTPEGEWATGNIWQKEVKMPKTQTEGTDPSLCQESLCQELDTSIISCSPAIHLTTRQRRKIHSGSVTALHVLPELLVTASKDRDVKL</sequence>
<gene>
    <name evidence="2" type="primary">LOC103584298</name>
</gene>
<feature type="non-terminal residue" evidence="2">
    <location>
        <position position="229"/>
    </location>
</feature>
<dbReference type="RefSeq" id="XP_008563584.1">
    <property type="nucleotide sequence ID" value="XM_008565362.1"/>
</dbReference>
<name>A0ABM0Q5E3_GALVR</name>
<dbReference type="Proteomes" id="UP000694923">
    <property type="component" value="Unplaced"/>
</dbReference>
<protein>
    <submittedName>
        <fullName evidence="2">Telomerase protein component 1-like</fullName>
    </submittedName>
</protein>
<dbReference type="PANTHER" id="PTHR44791:SF1">
    <property type="entry name" value="TELOMERASE PROTEIN COMPONENT 1"/>
    <property type="match status" value="1"/>
</dbReference>
<dbReference type="GeneID" id="103584298"/>
<feature type="non-terminal residue" evidence="2">
    <location>
        <position position="1"/>
    </location>
</feature>
<keyword evidence="1" id="KW-1185">Reference proteome</keyword>
<dbReference type="InterPro" id="IPR052652">
    <property type="entry name" value="Telomerase_Complex_Comp"/>
</dbReference>
<organism evidence="1 2">
    <name type="scientific">Galeopterus variegatus</name>
    <name type="common">Malayan flying lemur</name>
    <name type="synonym">Cynocephalus variegatus</name>
    <dbReference type="NCBI Taxonomy" id="482537"/>
    <lineage>
        <taxon>Eukaryota</taxon>
        <taxon>Metazoa</taxon>
        <taxon>Chordata</taxon>
        <taxon>Craniata</taxon>
        <taxon>Vertebrata</taxon>
        <taxon>Euteleostomi</taxon>
        <taxon>Mammalia</taxon>
        <taxon>Eutheria</taxon>
        <taxon>Euarchontoglires</taxon>
        <taxon>Dermoptera</taxon>
        <taxon>Cynocephalidae</taxon>
        <taxon>Galeopterus</taxon>
    </lineage>
</organism>
<dbReference type="PANTHER" id="PTHR44791">
    <property type="entry name" value="TELOMERASE PROTEIN COMPONENT 1 TEP1"/>
    <property type="match status" value="1"/>
</dbReference>